<dbReference type="Gene3D" id="3.30.70.270">
    <property type="match status" value="1"/>
</dbReference>
<dbReference type="InterPro" id="IPR000160">
    <property type="entry name" value="GGDEF_dom"/>
</dbReference>
<dbReference type="SUPFAM" id="SSF52172">
    <property type="entry name" value="CheY-like"/>
    <property type="match status" value="2"/>
</dbReference>
<dbReference type="InterPro" id="IPR001789">
    <property type="entry name" value="Sig_transdc_resp-reg_receiver"/>
</dbReference>
<keyword evidence="4" id="KW-0175">Coiled coil</keyword>
<dbReference type="SMART" id="SM00448">
    <property type="entry name" value="REC"/>
    <property type="match status" value="2"/>
</dbReference>
<dbReference type="AlphaFoldDB" id="A0AAV2VMP3"/>
<comment type="caution">
    <text evidence="7">The sequence shown here is derived from an EMBL/GenBank/DDBJ whole genome shotgun (WGS) entry which is preliminary data.</text>
</comment>
<keyword evidence="7" id="KW-0418">Kinase</keyword>
<keyword evidence="7" id="KW-0808">Transferase</keyword>
<dbReference type="InterPro" id="IPR011006">
    <property type="entry name" value="CheY-like_superfamily"/>
</dbReference>
<proteinExistence type="predicted"/>
<feature type="coiled-coil region" evidence="4">
    <location>
        <begin position="339"/>
        <end position="366"/>
    </location>
</feature>
<dbReference type="PANTHER" id="PTHR45138">
    <property type="entry name" value="REGULATORY COMPONENTS OF SENSORY TRANSDUCTION SYSTEM"/>
    <property type="match status" value="1"/>
</dbReference>
<dbReference type="GO" id="GO:0005886">
    <property type="term" value="C:plasma membrane"/>
    <property type="evidence" value="ECO:0007669"/>
    <property type="project" value="TreeGrafter"/>
</dbReference>
<dbReference type="SUPFAM" id="SSF55073">
    <property type="entry name" value="Nucleotide cyclase"/>
    <property type="match status" value="1"/>
</dbReference>
<evidence type="ECO:0000256" key="3">
    <source>
        <dbReference type="PROSITE-ProRule" id="PRU00169"/>
    </source>
</evidence>
<feature type="domain" description="GGDEF" evidence="6">
    <location>
        <begin position="279"/>
        <end position="407"/>
    </location>
</feature>
<feature type="domain" description="Response regulatory" evidence="5">
    <location>
        <begin position="4"/>
        <end position="117"/>
    </location>
</feature>
<dbReference type="Proteomes" id="UP000018211">
    <property type="component" value="Unassembled WGS sequence"/>
</dbReference>
<gene>
    <name evidence="7" type="ORF">VIBNISOn1_1610089</name>
</gene>
<dbReference type="CDD" id="cd17544">
    <property type="entry name" value="REC_2_GGDEF"/>
    <property type="match status" value="1"/>
</dbReference>
<protein>
    <recommendedName>
        <fullName evidence="1">diguanylate cyclase</fullName>
        <ecNumber evidence="1">2.7.7.65</ecNumber>
    </recommendedName>
</protein>
<dbReference type="NCBIfam" id="TIGR00254">
    <property type="entry name" value="GGDEF"/>
    <property type="match status" value="1"/>
</dbReference>
<evidence type="ECO:0000256" key="1">
    <source>
        <dbReference type="ARBA" id="ARBA00012528"/>
    </source>
</evidence>
<dbReference type="GO" id="GO:0052621">
    <property type="term" value="F:diguanylate cyclase activity"/>
    <property type="evidence" value="ECO:0007669"/>
    <property type="project" value="UniProtKB-EC"/>
</dbReference>
<dbReference type="GO" id="GO:0016301">
    <property type="term" value="F:kinase activity"/>
    <property type="evidence" value="ECO:0007669"/>
    <property type="project" value="UniProtKB-KW"/>
</dbReference>
<dbReference type="Pfam" id="PF00072">
    <property type="entry name" value="Response_reg"/>
    <property type="match status" value="2"/>
</dbReference>
<dbReference type="EC" id="2.7.7.65" evidence="1"/>
<evidence type="ECO:0000313" key="7">
    <source>
        <dbReference type="EMBL" id="CCO45964.1"/>
    </source>
</evidence>
<dbReference type="Gene3D" id="3.40.50.2300">
    <property type="match status" value="2"/>
</dbReference>
<dbReference type="GeneID" id="97542209"/>
<dbReference type="CDD" id="cd01949">
    <property type="entry name" value="GGDEF"/>
    <property type="match status" value="1"/>
</dbReference>
<sequence length="407" mass="46419">MLNRILVVEDSRAFRNYLNSQLGQIGFEVVLAESLEAANNIIKHDTNFLCAVLDYCLPDGPDGEVIDLVLSHKVRAIVLTAQFNENIRESVIAKGVLDYITKDSSASVSYLIPLLKRLMANHTHKALVVDDSVTVRNHVVYLLEHQYIDTLQAKDGEQAMEVLAKNPDITMIITDHDMPNKDGITMTREIRNQYDRNHLAILGLSGNNDRTMTARFLKAGANDFLYKPFNQEEFYCRVQHILDMKDATDELYRIANQDALTGLWNRRYLFGENGTKCCDNRNVAMIDIDFFKKVNDTYGHDGGDRALVTVAQIISIYFKNEIAARFGGEEFCIQHCGDYEEFQTRLENMRQRIEKTAVQYEDQRINLTVSIGVSCGDQSKSLEDIIRDADDLLYQAKEEGRNRLIAR</sequence>
<dbReference type="PANTHER" id="PTHR45138:SF9">
    <property type="entry name" value="DIGUANYLATE CYCLASE DGCM-RELATED"/>
    <property type="match status" value="1"/>
</dbReference>
<dbReference type="InterPro" id="IPR029787">
    <property type="entry name" value="Nucleotide_cyclase"/>
</dbReference>
<dbReference type="InterPro" id="IPR043128">
    <property type="entry name" value="Rev_trsase/Diguanyl_cyclase"/>
</dbReference>
<comment type="catalytic activity">
    <reaction evidence="2">
        <text>2 GTP = 3',3'-c-di-GMP + 2 diphosphate</text>
        <dbReference type="Rhea" id="RHEA:24898"/>
        <dbReference type="ChEBI" id="CHEBI:33019"/>
        <dbReference type="ChEBI" id="CHEBI:37565"/>
        <dbReference type="ChEBI" id="CHEBI:58805"/>
        <dbReference type="EC" id="2.7.7.65"/>
    </reaction>
</comment>
<evidence type="ECO:0000256" key="4">
    <source>
        <dbReference type="SAM" id="Coils"/>
    </source>
</evidence>
<feature type="modified residue" description="4-aspartylphosphate" evidence="3">
    <location>
        <position position="175"/>
    </location>
</feature>
<evidence type="ECO:0000256" key="2">
    <source>
        <dbReference type="ARBA" id="ARBA00034247"/>
    </source>
</evidence>
<dbReference type="SMART" id="SM00267">
    <property type="entry name" value="GGDEF"/>
    <property type="match status" value="1"/>
</dbReference>
<dbReference type="GO" id="GO:0000160">
    <property type="term" value="P:phosphorelay signal transduction system"/>
    <property type="evidence" value="ECO:0007669"/>
    <property type="project" value="InterPro"/>
</dbReference>
<evidence type="ECO:0000313" key="8">
    <source>
        <dbReference type="Proteomes" id="UP000018211"/>
    </source>
</evidence>
<dbReference type="RefSeq" id="WP_004403064.1">
    <property type="nucleotide sequence ID" value="NZ_LK391965.1"/>
</dbReference>
<feature type="modified residue" description="4-aspartylphosphate" evidence="3">
    <location>
        <position position="54"/>
    </location>
</feature>
<feature type="domain" description="Response regulatory" evidence="5">
    <location>
        <begin position="125"/>
        <end position="242"/>
    </location>
</feature>
<dbReference type="PROSITE" id="PS50887">
    <property type="entry name" value="GGDEF"/>
    <property type="match status" value="1"/>
</dbReference>
<reference evidence="7 8" key="1">
    <citation type="journal article" date="2013" name="ISME J.">
        <title>Comparative genomics of pathogenic lineages of Vibrio nigripulchritudo identifies virulence-associated traits.</title>
        <authorList>
            <person name="Goudenege D."/>
            <person name="Labreuche Y."/>
            <person name="Krin E."/>
            <person name="Ansquer D."/>
            <person name="Mangenot S."/>
            <person name="Calteau A."/>
            <person name="Medigue C."/>
            <person name="Mazel D."/>
            <person name="Polz M.F."/>
            <person name="Le Roux F."/>
        </authorList>
    </citation>
    <scope>NUCLEOTIDE SEQUENCE [LARGE SCALE GENOMIC DNA]</scope>
    <source>
        <strain evidence="7 8">SOn1</strain>
    </source>
</reference>
<evidence type="ECO:0000259" key="5">
    <source>
        <dbReference type="PROSITE" id="PS50110"/>
    </source>
</evidence>
<dbReference type="PROSITE" id="PS50110">
    <property type="entry name" value="RESPONSE_REGULATORY"/>
    <property type="match status" value="2"/>
</dbReference>
<evidence type="ECO:0000259" key="6">
    <source>
        <dbReference type="PROSITE" id="PS50887"/>
    </source>
</evidence>
<dbReference type="InterPro" id="IPR050469">
    <property type="entry name" value="Diguanylate_Cyclase"/>
</dbReference>
<organism evidence="7 8">
    <name type="scientific">Vibrio nigripulchritudo SOn1</name>
    <dbReference type="NCBI Taxonomy" id="1238450"/>
    <lineage>
        <taxon>Bacteria</taxon>
        <taxon>Pseudomonadati</taxon>
        <taxon>Pseudomonadota</taxon>
        <taxon>Gammaproteobacteria</taxon>
        <taxon>Vibrionales</taxon>
        <taxon>Vibrionaceae</taxon>
        <taxon>Vibrio</taxon>
    </lineage>
</organism>
<accession>A0AAV2VMP3</accession>
<dbReference type="Pfam" id="PF00990">
    <property type="entry name" value="GGDEF"/>
    <property type="match status" value="1"/>
</dbReference>
<dbReference type="GO" id="GO:0043709">
    <property type="term" value="P:cell adhesion involved in single-species biofilm formation"/>
    <property type="evidence" value="ECO:0007669"/>
    <property type="project" value="TreeGrafter"/>
</dbReference>
<dbReference type="GO" id="GO:1902201">
    <property type="term" value="P:negative regulation of bacterial-type flagellum-dependent cell motility"/>
    <property type="evidence" value="ECO:0007669"/>
    <property type="project" value="TreeGrafter"/>
</dbReference>
<dbReference type="EMBL" id="CAOF01000070">
    <property type="protein sequence ID" value="CCO45964.1"/>
    <property type="molecule type" value="Genomic_DNA"/>
</dbReference>
<name>A0AAV2VMP3_9VIBR</name>
<keyword evidence="3" id="KW-0597">Phosphoprotein</keyword>